<comment type="caution">
    <text evidence="1">The sequence shown here is derived from an EMBL/GenBank/DDBJ whole genome shotgun (WGS) entry which is preliminary data.</text>
</comment>
<proteinExistence type="predicted"/>
<dbReference type="EMBL" id="JAAAID010002784">
    <property type="protein sequence ID" value="KAG0004220.1"/>
    <property type="molecule type" value="Genomic_DNA"/>
</dbReference>
<evidence type="ECO:0000313" key="1">
    <source>
        <dbReference type="EMBL" id="KAG0004220.1"/>
    </source>
</evidence>
<sequence>MVKTTRRKSIPVADNDDDNVVPIYINNIPKDDKKKLKATRELHNVFGDEAAKNTIHIIIDIIDNANVETSQQKVLGRFYKRPLPYHEKAENISLVMLGLELDKQAKTSEVETLHEIVEKDVGRSSDLRVVAIVAPSGSGKTATVIDLASKHFVIYTVCCIPGPSISPGFQDPNFITLSKVESIYRDVIHRNQGGLLDAVDIDSEVKARIGYRVTVEFLARFLFLLHILDNNPALEPRQFFCELTAEGGALTISDLVNQIRDYDDRIIRAILSQVQSRIRRHLLPRQLGVVIALDEAQAAANDILPGKLISPSALAKHRKILFDDKGQI</sequence>
<name>A0A9P6SUC2_9FUNG</name>
<keyword evidence="2" id="KW-1185">Reference proteome</keyword>
<reference evidence="1" key="1">
    <citation type="journal article" date="2020" name="Fungal Divers.">
        <title>Resolving the Mortierellaceae phylogeny through synthesis of multi-gene phylogenetics and phylogenomics.</title>
        <authorList>
            <person name="Vandepol N."/>
            <person name="Liber J."/>
            <person name="Desiro A."/>
            <person name="Na H."/>
            <person name="Kennedy M."/>
            <person name="Barry K."/>
            <person name="Grigoriev I.V."/>
            <person name="Miller A.N."/>
            <person name="O'Donnell K."/>
            <person name="Stajich J.E."/>
            <person name="Bonito G."/>
        </authorList>
    </citation>
    <scope>NUCLEOTIDE SEQUENCE</scope>
    <source>
        <strain evidence="1">NRRL 2769</strain>
    </source>
</reference>
<organism evidence="1 2">
    <name type="scientific">Entomortierella chlamydospora</name>
    <dbReference type="NCBI Taxonomy" id="101097"/>
    <lineage>
        <taxon>Eukaryota</taxon>
        <taxon>Fungi</taxon>
        <taxon>Fungi incertae sedis</taxon>
        <taxon>Mucoromycota</taxon>
        <taxon>Mortierellomycotina</taxon>
        <taxon>Mortierellomycetes</taxon>
        <taxon>Mortierellales</taxon>
        <taxon>Mortierellaceae</taxon>
        <taxon>Entomortierella</taxon>
    </lineage>
</organism>
<dbReference type="Proteomes" id="UP000703661">
    <property type="component" value="Unassembled WGS sequence"/>
</dbReference>
<gene>
    <name evidence="1" type="ORF">BGZ80_005654</name>
</gene>
<evidence type="ECO:0000313" key="2">
    <source>
        <dbReference type="Proteomes" id="UP000703661"/>
    </source>
</evidence>
<protein>
    <submittedName>
        <fullName evidence="1">Uncharacterized protein</fullName>
    </submittedName>
</protein>
<accession>A0A9P6SUC2</accession>
<dbReference type="AlphaFoldDB" id="A0A9P6SUC2"/>